<comment type="caution">
    <text evidence="2">The sequence shown here is derived from an EMBL/GenBank/DDBJ whole genome shotgun (WGS) entry which is preliminary data.</text>
</comment>
<dbReference type="EMBL" id="LAZR01041811">
    <property type="protein sequence ID" value="KKL11049.1"/>
    <property type="molecule type" value="Genomic_DNA"/>
</dbReference>
<protein>
    <submittedName>
        <fullName evidence="2">Uncharacterized protein</fullName>
    </submittedName>
</protein>
<feature type="non-terminal residue" evidence="2">
    <location>
        <position position="167"/>
    </location>
</feature>
<reference evidence="2" key="1">
    <citation type="journal article" date="2015" name="Nature">
        <title>Complex archaea that bridge the gap between prokaryotes and eukaryotes.</title>
        <authorList>
            <person name="Spang A."/>
            <person name="Saw J.H."/>
            <person name="Jorgensen S.L."/>
            <person name="Zaremba-Niedzwiedzka K."/>
            <person name="Martijn J."/>
            <person name="Lind A.E."/>
            <person name="van Eijk R."/>
            <person name="Schleper C."/>
            <person name="Guy L."/>
            <person name="Ettema T.J."/>
        </authorList>
    </citation>
    <scope>NUCLEOTIDE SEQUENCE</scope>
</reference>
<feature type="transmembrane region" description="Helical" evidence="1">
    <location>
        <begin position="37"/>
        <end position="58"/>
    </location>
</feature>
<feature type="transmembrane region" description="Helical" evidence="1">
    <location>
        <begin position="12"/>
        <end position="31"/>
    </location>
</feature>
<sequence>MKNTKRQFWIPLTIILNITFFGSLLVIIYVFQLGMSLIEALIAAIVLYLSAGILNNNLREEVRISKRVNRFSSGVSTFIIFGIILIIRLLFEALGNFYIFEDFYLFRFLNTDAFLFATMVTIFLPLHAIFLKRFAKYKLQDDENIVQSEQFRRVYIKFIILAWIVGA</sequence>
<evidence type="ECO:0000256" key="1">
    <source>
        <dbReference type="SAM" id="Phobius"/>
    </source>
</evidence>
<feature type="transmembrane region" description="Helical" evidence="1">
    <location>
        <begin position="70"/>
        <end position="91"/>
    </location>
</feature>
<evidence type="ECO:0000313" key="2">
    <source>
        <dbReference type="EMBL" id="KKL11049.1"/>
    </source>
</evidence>
<name>A0A0F9AN36_9ZZZZ</name>
<organism evidence="2">
    <name type="scientific">marine sediment metagenome</name>
    <dbReference type="NCBI Taxonomy" id="412755"/>
    <lineage>
        <taxon>unclassified sequences</taxon>
        <taxon>metagenomes</taxon>
        <taxon>ecological metagenomes</taxon>
    </lineage>
</organism>
<feature type="transmembrane region" description="Helical" evidence="1">
    <location>
        <begin position="111"/>
        <end position="131"/>
    </location>
</feature>
<proteinExistence type="predicted"/>
<accession>A0A0F9AN36</accession>
<keyword evidence="1" id="KW-1133">Transmembrane helix</keyword>
<dbReference type="AlphaFoldDB" id="A0A0F9AN36"/>
<keyword evidence="1" id="KW-0812">Transmembrane</keyword>
<keyword evidence="1" id="KW-0472">Membrane</keyword>
<gene>
    <name evidence="2" type="ORF">LCGC14_2549700</name>
</gene>